<dbReference type="Proteomes" id="UP000007431">
    <property type="component" value="Unassembled WGS sequence"/>
</dbReference>
<feature type="compositionally biased region" description="Low complexity" evidence="1">
    <location>
        <begin position="515"/>
        <end position="532"/>
    </location>
</feature>
<feature type="compositionally biased region" description="Acidic residues" evidence="1">
    <location>
        <begin position="329"/>
        <end position="339"/>
    </location>
</feature>
<dbReference type="EMBL" id="GL377304">
    <property type="protein sequence ID" value="EFI98852.1"/>
    <property type="molecule type" value="Genomic_DNA"/>
</dbReference>
<sequence length="771" mass="87727">MTSTMLPFLALPEELIREVLSHVIDVATDREFFSLDANRGRHGYGGNKPARWSASREMRAPEHRPPALLLVSKDWRRICTPLLYRTAIIRSKGQAEALTTTITSLRPELAARVKRLRFEGAFGMEGFRLLKATTHLTHLALVLHIFATEGVAPLCRGLKLAHISPRVLVLADSRQDSKNRKMLIQELAKLIPSWTHLNAVHIPFLDNEYGPATDVSAILESLRRAPSLHTLVFPPSHRPDLETLQALSRNRALRCIYFARTKVNWNDDDSDLEDTANESDYVVDEEIVDDPRLSSICQYDTPGGRPVRRLSRYELLGMRRRNLYIPSSEPEEHEEDEKVEEPAPPRPPLPLLSHPVAVQEKIWQHVFEFVNGWAIDPFYLYNRRPALLVLAHVCKLFRRLTVPRIFSSLRANSWKSTYRLSIVLEGDPSLGQHTRALSLNNRRDAKRHLDIGRILQHTPNLAHLDAEDHWRSDNTHDNLRMRWSTFTAIARIAPAIGTINNIKIAKQFAPLPPKGSSDGQADASAAPDAPGPHQQKKAPTEKEISVPLGTLTPFQNLVVLHFDAAVKLQFKKSEVPADIFPRLEALRFTSCHTSVLRLFTLFELPRLEHLGLFSRSQTGRDAGDFLERHGYKIQELDIQFFPTDSVFEMCTALRTLKILERKPPPDYSAAGWKSDTLTTIKFTEAIPRQIPACRPWGTLLASIDPAQVPRLKVLKMGLNWPSEEREINASFWVPYAEDLLKKGIEIRSSYGEAWVPRVRAHQHKRKRENVD</sequence>
<evidence type="ECO:0000256" key="1">
    <source>
        <dbReference type="SAM" id="MobiDB-lite"/>
    </source>
</evidence>
<feature type="region of interest" description="Disordered" evidence="1">
    <location>
        <begin position="326"/>
        <end position="347"/>
    </location>
</feature>
<gene>
    <name evidence="2" type="ORF">SCHCODRAFT_106716</name>
</gene>
<dbReference type="OrthoDB" id="2906982at2759"/>
<name>D8PZF1_SCHCM</name>
<keyword evidence="3" id="KW-1185">Reference proteome</keyword>
<organism evidence="3">
    <name type="scientific">Schizophyllum commune (strain H4-8 / FGSC 9210)</name>
    <name type="common">Split gill fungus</name>
    <dbReference type="NCBI Taxonomy" id="578458"/>
    <lineage>
        <taxon>Eukaryota</taxon>
        <taxon>Fungi</taxon>
        <taxon>Dikarya</taxon>
        <taxon>Basidiomycota</taxon>
        <taxon>Agaricomycotina</taxon>
        <taxon>Agaricomycetes</taxon>
        <taxon>Agaricomycetidae</taxon>
        <taxon>Agaricales</taxon>
        <taxon>Schizophyllaceae</taxon>
        <taxon>Schizophyllum</taxon>
    </lineage>
</organism>
<dbReference type="KEGG" id="scm:SCHCO_02532110"/>
<evidence type="ECO:0000313" key="3">
    <source>
        <dbReference type="Proteomes" id="UP000007431"/>
    </source>
</evidence>
<dbReference type="InParanoid" id="D8PZF1"/>
<feature type="region of interest" description="Disordered" evidence="1">
    <location>
        <begin position="510"/>
        <end position="541"/>
    </location>
</feature>
<proteinExistence type="predicted"/>
<evidence type="ECO:0000313" key="2">
    <source>
        <dbReference type="EMBL" id="EFI98852.1"/>
    </source>
</evidence>
<dbReference type="SUPFAM" id="SSF52047">
    <property type="entry name" value="RNI-like"/>
    <property type="match status" value="1"/>
</dbReference>
<dbReference type="VEuPathDB" id="FungiDB:SCHCODRAFT_02532110"/>
<dbReference type="OMA" id="NCHCISS"/>
<accession>D8PZF1</accession>
<dbReference type="AlphaFoldDB" id="D8PZF1"/>
<protein>
    <submittedName>
        <fullName evidence="2">Uncharacterized protein</fullName>
    </submittedName>
</protein>
<dbReference type="HOGENOM" id="CLU_027521_0_0_1"/>
<reference evidence="2 3" key="1">
    <citation type="journal article" date="2010" name="Nat. Biotechnol.">
        <title>Genome sequence of the model mushroom Schizophyllum commune.</title>
        <authorList>
            <person name="Ohm R.A."/>
            <person name="de Jong J.F."/>
            <person name="Lugones L.G."/>
            <person name="Aerts A."/>
            <person name="Kothe E."/>
            <person name="Stajich J.E."/>
            <person name="de Vries R.P."/>
            <person name="Record E."/>
            <person name="Levasseur A."/>
            <person name="Baker S.E."/>
            <person name="Bartholomew K.A."/>
            <person name="Coutinho P.M."/>
            <person name="Erdmann S."/>
            <person name="Fowler T.J."/>
            <person name="Gathman A.C."/>
            <person name="Lombard V."/>
            <person name="Henrissat B."/>
            <person name="Knabe N."/>
            <person name="Kuees U."/>
            <person name="Lilly W.W."/>
            <person name="Lindquist E."/>
            <person name="Lucas S."/>
            <person name="Magnuson J.K."/>
            <person name="Piumi F."/>
            <person name="Raudaskoski M."/>
            <person name="Salamov A."/>
            <person name="Schmutz J."/>
            <person name="Schwarze F.W.M.R."/>
            <person name="vanKuyk P.A."/>
            <person name="Horton J.S."/>
            <person name="Grigoriev I.V."/>
            <person name="Woesten H.A.B."/>
        </authorList>
    </citation>
    <scope>NUCLEOTIDE SEQUENCE [LARGE SCALE GENOMIC DNA]</scope>
    <source>
        <strain evidence="3">H4-8 / FGSC 9210</strain>
    </source>
</reference>
<dbReference type="GeneID" id="9586317"/>
<feature type="non-terminal residue" evidence="2">
    <location>
        <position position="771"/>
    </location>
</feature>